<gene>
    <name evidence="1" type="ORF">LZC95_09345</name>
</gene>
<evidence type="ECO:0000313" key="1">
    <source>
        <dbReference type="EMBL" id="WXA97038.1"/>
    </source>
</evidence>
<evidence type="ECO:0000313" key="2">
    <source>
        <dbReference type="Proteomes" id="UP001379533"/>
    </source>
</evidence>
<name>A0ABZ2KEG2_9BACT</name>
<organism evidence="1 2">
    <name type="scientific">Pendulispora brunnea</name>
    <dbReference type="NCBI Taxonomy" id="2905690"/>
    <lineage>
        <taxon>Bacteria</taxon>
        <taxon>Pseudomonadati</taxon>
        <taxon>Myxococcota</taxon>
        <taxon>Myxococcia</taxon>
        <taxon>Myxococcales</taxon>
        <taxon>Sorangiineae</taxon>
        <taxon>Pendulisporaceae</taxon>
        <taxon>Pendulispora</taxon>
    </lineage>
</organism>
<protein>
    <submittedName>
        <fullName evidence="1">Uncharacterized protein</fullName>
    </submittedName>
</protein>
<accession>A0ABZ2KEG2</accession>
<dbReference type="EMBL" id="CP089982">
    <property type="protein sequence ID" value="WXA97038.1"/>
    <property type="molecule type" value="Genomic_DNA"/>
</dbReference>
<keyword evidence="2" id="KW-1185">Reference proteome</keyword>
<dbReference type="Proteomes" id="UP001379533">
    <property type="component" value="Chromosome"/>
</dbReference>
<sequence length="70" mass="8439">MEFERDFSVHPRIEIEDQGRFAIVFEGKADAKNWKDWAVYMINDVLKVFSEVKFERFEQPDDLSRPSRRS</sequence>
<dbReference type="RefSeq" id="WP_394847654.1">
    <property type="nucleotide sequence ID" value="NZ_CP089982.1"/>
</dbReference>
<reference evidence="1 2" key="1">
    <citation type="submission" date="2021-12" db="EMBL/GenBank/DDBJ databases">
        <title>Discovery of the Pendulisporaceae a myxobacterial family with distinct sporulation behavior and unique specialized metabolism.</title>
        <authorList>
            <person name="Garcia R."/>
            <person name="Popoff A."/>
            <person name="Bader C.D."/>
            <person name="Loehr J."/>
            <person name="Walesch S."/>
            <person name="Walt C."/>
            <person name="Boldt J."/>
            <person name="Bunk B."/>
            <person name="Haeckl F.J.F.P.J."/>
            <person name="Gunesch A.P."/>
            <person name="Birkelbach J."/>
            <person name="Nuebel U."/>
            <person name="Pietschmann T."/>
            <person name="Bach T."/>
            <person name="Mueller R."/>
        </authorList>
    </citation>
    <scope>NUCLEOTIDE SEQUENCE [LARGE SCALE GENOMIC DNA]</scope>
    <source>
        <strain evidence="1 2">MSr12523</strain>
    </source>
</reference>
<proteinExistence type="predicted"/>